<dbReference type="Gene3D" id="3.40.640.10">
    <property type="entry name" value="Type I PLP-dependent aspartate aminotransferase-like (Major domain)"/>
    <property type="match status" value="1"/>
</dbReference>
<dbReference type="GeneID" id="111017981"/>
<name>A0A6J1D8V0_MOMCH</name>
<dbReference type="Gene3D" id="3.90.1150.10">
    <property type="entry name" value="Aspartate Aminotransferase, domain 1"/>
    <property type="match status" value="1"/>
</dbReference>
<dbReference type="OrthoDB" id="7042322at2759"/>
<organism evidence="7 8">
    <name type="scientific">Momordica charantia</name>
    <name type="common">Bitter gourd</name>
    <name type="synonym">Balsam pear</name>
    <dbReference type="NCBI Taxonomy" id="3673"/>
    <lineage>
        <taxon>Eukaryota</taxon>
        <taxon>Viridiplantae</taxon>
        <taxon>Streptophyta</taxon>
        <taxon>Embryophyta</taxon>
        <taxon>Tracheophyta</taxon>
        <taxon>Spermatophyta</taxon>
        <taxon>Magnoliopsida</taxon>
        <taxon>eudicotyledons</taxon>
        <taxon>Gunneridae</taxon>
        <taxon>Pentapetalae</taxon>
        <taxon>rosids</taxon>
        <taxon>fabids</taxon>
        <taxon>Cucurbitales</taxon>
        <taxon>Cucurbitaceae</taxon>
        <taxon>Momordiceae</taxon>
        <taxon>Momordica</taxon>
    </lineage>
</organism>
<dbReference type="Pfam" id="PF00155">
    <property type="entry name" value="Aminotran_1_2"/>
    <property type="match status" value="1"/>
</dbReference>
<evidence type="ECO:0000313" key="8">
    <source>
        <dbReference type="RefSeq" id="XP_022149591.1"/>
    </source>
</evidence>
<dbReference type="InterPro" id="IPR015421">
    <property type="entry name" value="PyrdxlP-dep_Trfase_major"/>
</dbReference>
<accession>A0A6J1D8V0</accession>
<gene>
    <name evidence="8" type="primary">LOC111017981</name>
</gene>
<evidence type="ECO:0000256" key="3">
    <source>
        <dbReference type="ARBA" id="ARBA00022898"/>
    </source>
</evidence>
<protein>
    <submittedName>
        <fullName evidence="8">Tyrosine aminotransferase-like</fullName>
    </submittedName>
</protein>
<evidence type="ECO:0000256" key="4">
    <source>
        <dbReference type="PIRNR" id="PIRNR000517"/>
    </source>
</evidence>
<dbReference type="SUPFAM" id="SSF53383">
    <property type="entry name" value="PLP-dependent transferases"/>
    <property type="match status" value="1"/>
</dbReference>
<dbReference type="PANTHER" id="PTHR45744">
    <property type="entry name" value="TYROSINE AMINOTRANSFERASE"/>
    <property type="match status" value="1"/>
</dbReference>
<dbReference type="FunFam" id="3.40.640.10:FF:000048">
    <property type="entry name" value="tyrosine aminotransferase"/>
    <property type="match status" value="1"/>
</dbReference>
<dbReference type="InterPro" id="IPR004839">
    <property type="entry name" value="Aminotransferase_I/II_large"/>
</dbReference>
<comment type="similarity">
    <text evidence="2 4">Belongs to the class-I pyridoxal-phosphate-dependent aminotransferase family.</text>
</comment>
<dbReference type="InterPro" id="IPR015422">
    <property type="entry name" value="PyrdxlP-dep_Trfase_small"/>
</dbReference>
<dbReference type="Proteomes" id="UP000504603">
    <property type="component" value="Unplaced"/>
</dbReference>
<dbReference type="AlphaFoldDB" id="A0A6J1D8V0"/>
<dbReference type="InterPro" id="IPR005958">
    <property type="entry name" value="TyrNic_aminoTrfase"/>
</dbReference>
<dbReference type="InterPro" id="IPR015424">
    <property type="entry name" value="PyrdxlP-dep_Trfase"/>
</dbReference>
<dbReference type="GO" id="GO:0030170">
    <property type="term" value="F:pyridoxal phosphate binding"/>
    <property type="evidence" value="ECO:0007669"/>
    <property type="project" value="InterPro"/>
</dbReference>
<dbReference type="NCBIfam" id="TIGR01265">
    <property type="entry name" value="tyr_nico_aTase"/>
    <property type="match status" value="1"/>
</dbReference>
<dbReference type="KEGG" id="mcha:111017981"/>
<keyword evidence="7" id="KW-1185">Reference proteome</keyword>
<evidence type="ECO:0000256" key="5">
    <source>
        <dbReference type="PIRSR" id="PIRSR000517-1"/>
    </source>
</evidence>
<evidence type="ECO:0000256" key="2">
    <source>
        <dbReference type="ARBA" id="ARBA00007441"/>
    </source>
</evidence>
<dbReference type="PRINTS" id="PR00753">
    <property type="entry name" value="ACCSYNTHASE"/>
</dbReference>
<sequence>MNGTGTGTVSESEQYWKFRGNEEVNKSSISIRGTLNLVRKNVNGDDPRPLILFGRADPSEFPCFPTSPSVIEALANAVLSSNFNSYPTSHGLPPARSALAEYLSNSLPYQLSPNDVFLTIGCTQAIEIIISVLARPGVNILLPRPAYPHYESRAAFGNLEVRHFNLMPEKSWEVDLDAVKALADNNTVAMVIINPNNPCGSVYTYQHLKEIAETARKLGIFLISDEVYAHMAFGTKPFVPMGEFGSIVPVLTLGSLSKRWIVPGWRLGWILTTDPNGILEKHGIVESIKNYLDITPDPPTFIQGALPQILAKTSAEFFSDFLDTMGENASILYEKINEIPCFTCPNKPEGAILAMVKLNLEQLEGISDDVDFCSKVAKEESVLILPGVAVGWKNWLRMSFGMERSSIEDGLARLKSFCERHTSPKRLPH</sequence>
<dbReference type="PIRSF" id="PIRSF000517">
    <property type="entry name" value="Tyr_transaminase"/>
    <property type="match status" value="1"/>
</dbReference>
<evidence type="ECO:0000313" key="7">
    <source>
        <dbReference type="Proteomes" id="UP000504603"/>
    </source>
</evidence>
<evidence type="ECO:0000256" key="1">
    <source>
        <dbReference type="ARBA" id="ARBA00001933"/>
    </source>
</evidence>
<evidence type="ECO:0000259" key="6">
    <source>
        <dbReference type="Pfam" id="PF00155"/>
    </source>
</evidence>
<feature type="modified residue" description="N6-(pyridoxal phosphate)lysine" evidence="5">
    <location>
        <position position="258"/>
    </location>
</feature>
<feature type="domain" description="Aminotransferase class I/classII large" evidence="6">
    <location>
        <begin position="62"/>
        <end position="414"/>
    </location>
</feature>
<dbReference type="CDD" id="cd00609">
    <property type="entry name" value="AAT_like"/>
    <property type="match status" value="1"/>
</dbReference>
<dbReference type="GO" id="GO:0004838">
    <property type="term" value="F:L-tyrosine-2-oxoglutarate transaminase activity"/>
    <property type="evidence" value="ECO:0007669"/>
    <property type="project" value="TreeGrafter"/>
</dbReference>
<reference evidence="8" key="1">
    <citation type="submission" date="2025-08" db="UniProtKB">
        <authorList>
            <consortium name="RefSeq"/>
        </authorList>
    </citation>
    <scope>IDENTIFICATION</scope>
    <source>
        <strain evidence="8">OHB3-1</strain>
    </source>
</reference>
<proteinExistence type="inferred from homology"/>
<dbReference type="PANTHER" id="PTHR45744:SF36">
    <property type="entry name" value="AMINOTRANSFERASE CLASS I_CLASSII DOMAIN-CONTAINING PROTEIN"/>
    <property type="match status" value="1"/>
</dbReference>
<dbReference type="GO" id="GO:0006572">
    <property type="term" value="P:L-tyrosine catabolic process"/>
    <property type="evidence" value="ECO:0007669"/>
    <property type="project" value="TreeGrafter"/>
</dbReference>
<dbReference type="RefSeq" id="XP_022149591.1">
    <property type="nucleotide sequence ID" value="XM_022293899.1"/>
</dbReference>
<keyword evidence="3 4" id="KW-0663">Pyridoxal phosphate</keyword>
<comment type="cofactor">
    <cofactor evidence="1 4 5">
        <name>pyridoxal 5'-phosphate</name>
        <dbReference type="ChEBI" id="CHEBI:597326"/>
    </cofactor>
</comment>